<dbReference type="InterPro" id="IPR014266">
    <property type="entry name" value="PEP-CTERM_TPR_PrsT"/>
</dbReference>
<dbReference type="PANTHER" id="PTHR12558:SF13">
    <property type="entry name" value="CELL DIVISION CYCLE PROTEIN 27 HOMOLOG"/>
    <property type="match status" value="1"/>
</dbReference>
<dbReference type="PROSITE" id="PS50005">
    <property type="entry name" value="TPR"/>
    <property type="match status" value="3"/>
</dbReference>
<evidence type="ECO:0000256" key="2">
    <source>
        <dbReference type="SAM" id="SignalP"/>
    </source>
</evidence>
<dbReference type="OrthoDB" id="5290951at2"/>
<dbReference type="Pfam" id="PF14559">
    <property type="entry name" value="TPR_19"/>
    <property type="match status" value="5"/>
</dbReference>
<protein>
    <submittedName>
        <fullName evidence="3">PEP-CTERM system TPR-repeat protein PrsT</fullName>
    </submittedName>
</protein>
<dbReference type="Pfam" id="PF13432">
    <property type="entry name" value="TPR_16"/>
    <property type="match status" value="3"/>
</dbReference>
<dbReference type="InterPro" id="IPR011990">
    <property type="entry name" value="TPR-like_helical_dom_sf"/>
</dbReference>
<proteinExistence type="predicted"/>
<evidence type="ECO:0000256" key="1">
    <source>
        <dbReference type="PROSITE-ProRule" id="PRU00339"/>
    </source>
</evidence>
<dbReference type="Gene3D" id="1.25.40.10">
    <property type="entry name" value="Tetratricopeptide repeat domain"/>
    <property type="match status" value="4"/>
</dbReference>
<dbReference type="SMART" id="SM00028">
    <property type="entry name" value="TPR"/>
    <property type="match status" value="20"/>
</dbReference>
<dbReference type="PANTHER" id="PTHR12558">
    <property type="entry name" value="CELL DIVISION CYCLE 16,23,27"/>
    <property type="match status" value="1"/>
</dbReference>
<gene>
    <name evidence="3" type="primary">prsT</name>
    <name evidence="3" type="ORF">E4L98_16535</name>
</gene>
<keyword evidence="2" id="KW-0732">Signal</keyword>
<comment type="caution">
    <text evidence="3">The sequence shown here is derived from an EMBL/GenBank/DDBJ whole genome shotgun (WGS) entry which is preliminary data.</text>
</comment>
<dbReference type="Proteomes" id="UP000297729">
    <property type="component" value="Unassembled WGS sequence"/>
</dbReference>
<dbReference type="InterPro" id="IPR019734">
    <property type="entry name" value="TPR_rpt"/>
</dbReference>
<dbReference type="Pfam" id="PF13174">
    <property type="entry name" value="TPR_6"/>
    <property type="match status" value="1"/>
</dbReference>
<dbReference type="RefSeq" id="WP_135202653.1">
    <property type="nucleotide sequence ID" value="NZ_SPVG01000170.1"/>
</dbReference>
<dbReference type="NCBIfam" id="TIGR02917">
    <property type="entry name" value="PEP_TPR_lipo"/>
    <property type="match status" value="1"/>
</dbReference>
<feature type="repeat" description="TPR" evidence="1">
    <location>
        <begin position="643"/>
        <end position="676"/>
    </location>
</feature>
<organism evidence="3 4">
    <name type="scientific">Duganella callida</name>
    <dbReference type="NCBI Taxonomy" id="2561932"/>
    <lineage>
        <taxon>Bacteria</taxon>
        <taxon>Pseudomonadati</taxon>
        <taxon>Pseudomonadota</taxon>
        <taxon>Betaproteobacteria</taxon>
        <taxon>Burkholderiales</taxon>
        <taxon>Oxalobacteraceae</taxon>
        <taxon>Telluria group</taxon>
        <taxon>Duganella</taxon>
    </lineage>
</organism>
<feature type="repeat" description="TPR" evidence="1">
    <location>
        <begin position="202"/>
        <end position="235"/>
    </location>
</feature>
<sequence>MSQRVTRRAARTAVFIYSLVLAAGLTGCGKTETSASLLADAKQYLQKGDNKAALIQLKNAASKSPDDAEIRYRLASLHNKLGDGPSAEKEIRKAISLGYDQQATAPELVKALSAQGQFQKALDESAAALTRPTPGLLVARGDAFFALNQPDQALAAYRQALAAQAGSAGGLIGLARHAVINNDLSGAMAYLEQAQQANPQDPDVWYYKGTVLAYQGKRQDAVAAYAQVLALQPDNVRAMVERAHLHIDAGDFAAAKVDVDAARKIAPSAVLVMYTQALLDFKQGRYSAARDSLQKVLRVAPEHMLSILLSGAVEMNLGALAQAEQHLRKYLEQNPDNAYARKLLAQTLLKASQPAEAEAALAPLLKQPGKDADLLALAGQSSMQGQEFRKAAGYFADASKLQPDSAALHTSLGLSKVSAGDMQGIADLEAGAALAPKSTHATLALVQAEMNLKHYDKALAALQAFDQRQPGNPEIFNARGAIYQARGDLAQARGNYASAIAAKGDYFTAALNLAQLEMRAEQPEAAKKVLTAYLQRNPKARNAMQALAEIAMAQKQPEQATRWLEQAYAVDELAVPPALALGAHYLAIKQPQKALGLARKLQAANSADPAVIDLLGQAQLANNDAAAALESYSQLVKALPKSAEAQLRLARVHMLLKNDDAATEDLKRATALQPDWMPARMAQAEFFLSRGKINDALAAARQMQRIAPRLPAGYTVEGDIQAGAKHPELALPAYEKAYALDKQPQHLIRVANVLKFMGKTRDAETRLQQWHQGNPADPVVALYLAEHYINARQYPPAADVLRDMLKVNPKNPVALNNLAWVYQQTRDARALATAEQAAQLSPNNPSVMDTLGWLLLEQGDHARALALLQKAVGGAPQAPELRYHLAVALSKSGDKPGARKELEKVLAANSAFPQADEARSLLKSL</sequence>
<name>A0A4Y9SAW7_9BURK</name>
<keyword evidence="4" id="KW-1185">Reference proteome</keyword>
<keyword evidence="1" id="KW-0802">TPR repeat</keyword>
<feature type="chain" id="PRO_5021297819" evidence="2">
    <location>
        <begin position="23"/>
        <end position="925"/>
    </location>
</feature>
<accession>A0A4Y9SAW7</accession>
<dbReference type="EMBL" id="SPVG01000170">
    <property type="protein sequence ID" value="TFW19284.1"/>
    <property type="molecule type" value="Genomic_DNA"/>
</dbReference>
<reference evidence="3 4" key="1">
    <citation type="submission" date="2019-03" db="EMBL/GenBank/DDBJ databases">
        <title>Draft Genome Sequence of Duganella callidus sp. nov., a Novel Duganella Species Isolated from Cultivated Soil.</title>
        <authorList>
            <person name="Raths R."/>
            <person name="Peta V."/>
            <person name="Bucking H."/>
        </authorList>
    </citation>
    <scope>NUCLEOTIDE SEQUENCE [LARGE SCALE GENOMIC DNA]</scope>
    <source>
        <strain evidence="3 4">DN04</strain>
    </source>
</reference>
<dbReference type="SUPFAM" id="SSF48452">
    <property type="entry name" value="TPR-like"/>
    <property type="match status" value="4"/>
</dbReference>
<feature type="signal peptide" evidence="2">
    <location>
        <begin position="1"/>
        <end position="22"/>
    </location>
</feature>
<evidence type="ECO:0000313" key="3">
    <source>
        <dbReference type="EMBL" id="TFW19284.1"/>
    </source>
</evidence>
<evidence type="ECO:0000313" key="4">
    <source>
        <dbReference type="Proteomes" id="UP000297729"/>
    </source>
</evidence>
<dbReference type="AlphaFoldDB" id="A0A4Y9SAW7"/>
<feature type="repeat" description="TPR" evidence="1">
    <location>
        <begin position="270"/>
        <end position="303"/>
    </location>
</feature>
<dbReference type="PROSITE" id="PS51257">
    <property type="entry name" value="PROKAR_LIPOPROTEIN"/>
    <property type="match status" value="1"/>
</dbReference>